<gene>
    <name evidence="1" type="ORF">RV045_02920</name>
</gene>
<evidence type="ECO:0000313" key="2">
    <source>
        <dbReference type="Proteomes" id="UP001364695"/>
    </source>
</evidence>
<sequence>MKKYLLIPLSTLAFFGSSTAWAQSDDSCYLTLPAGVNMGVQAVYAKPGQSRDLCFIQGAGNVTAFHAETPAGWTLAKSGNRLTVTAGKGAANSKLDVSTPTGTWRFALMPQS</sequence>
<organism evidence="1 2">
    <name type="scientific">Amphibiibacter pelophylacis</name>
    <dbReference type="NCBI Taxonomy" id="1799477"/>
    <lineage>
        <taxon>Bacteria</taxon>
        <taxon>Pseudomonadati</taxon>
        <taxon>Pseudomonadota</taxon>
        <taxon>Betaproteobacteria</taxon>
        <taxon>Burkholderiales</taxon>
        <taxon>Sphaerotilaceae</taxon>
        <taxon>Amphibiibacter</taxon>
    </lineage>
</organism>
<keyword evidence="2" id="KW-1185">Reference proteome</keyword>
<reference evidence="1" key="1">
    <citation type="submission" date="2023-10" db="EMBL/GenBank/DDBJ databases">
        <title>Amphibacter perezi, gen. nov., sp. nov. a novel taxa of the family Comamonadaceae, class Betaproteobacteria isolated from the skin microbiota of Pelophylax perezi from different populations.</title>
        <authorList>
            <person name="Costa S."/>
            <person name="Proenca D.N."/>
            <person name="Lopes I."/>
            <person name="Morais P.V."/>
        </authorList>
    </citation>
    <scope>NUCLEOTIDE SEQUENCE</scope>
    <source>
        <strain evidence="1">SL12-8</strain>
    </source>
</reference>
<name>A0ACC6NZG8_9BURK</name>
<dbReference type="EMBL" id="JAWDIE010000003">
    <property type="protein sequence ID" value="MEJ7137383.1"/>
    <property type="molecule type" value="Genomic_DNA"/>
</dbReference>
<dbReference type="Proteomes" id="UP001364695">
    <property type="component" value="Unassembled WGS sequence"/>
</dbReference>
<evidence type="ECO:0000313" key="1">
    <source>
        <dbReference type="EMBL" id="MEJ7137383.1"/>
    </source>
</evidence>
<protein>
    <submittedName>
        <fullName evidence="1">Uncharacterized protein</fullName>
    </submittedName>
</protein>
<comment type="caution">
    <text evidence="1">The sequence shown here is derived from an EMBL/GenBank/DDBJ whole genome shotgun (WGS) entry which is preliminary data.</text>
</comment>
<proteinExistence type="predicted"/>
<accession>A0ACC6NZG8</accession>